<proteinExistence type="predicted"/>
<keyword evidence="3" id="KW-1185">Reference proteome</keyword>
<dbReference type="EMBL" id="HE601481">
    <property type="protein sequence ID" value="CAP37141.1"/>
    <property type="molecule type" value="Genomic_DNA"/>
</dbReference>
<sequence>MLLENNCRPGHIPSSRYRQLSTSYYYHQTTTGHRRRISLRKESHYRSSGKSPETWLMLGTVPTIGSSPMISRMRLETICWNIIIEGFEMDQRMKELVKRMTMSLKIPEASRKFKESMISSRRRISRSSSQASSTKESMKRRDVARAPTIFSTTFLSSPPTRRRIPGPENQPILCSHIASSVWRDVSQEQLLGGSWTEGSDWKRTNLRKWIARKRKKVWQQMMERNGTIGERLTDFCKENDIAVPEYKFHYKMILVFLKPDESEEGQDKAKDEALFLAYTVHEFGAGKETTPKSKWTVLGYLDSNRYITESIVLSYFVYAASIGYKMCQFWCAAPGDYYYLFNDPMLDGCTRTSRKLLFGWWILAKTNRGIFEGTFEELHEQLVQEISKNSDSFFVEFH</sequence>
<evidence type="ECO:0000256" key="1">
    <source>
        <dbReference type="SAM" id="MobiDB-lite"/>
    </source>
</evidence>
<dbReference type="InParanoid" id="A8XWX2"/>
<organism evidence="2 3">
    <name type="scientific">Caenorhabditis briggsae</name>
    <dbReference type="NCBI Taxonomy" id="6238"/>
    <lineage>
        <taxon>Eukaryota</taxon>
        <taxon>Metazoa</taxon>
        <taxon>Ecdysozoa</taxon>
        <taxon>Nematoda</taxon>
        <taxon>Chromadorea</taxon>
        <taxon>Rhabditida</taxon>
        <taxon>Rhabditina</taxon>
        <taxon>Rhabditomorpha</taxon>
        <taxon>Rhabditoidea</taxon>
        <taxon>Rhabditidae</taxon>
        <taxon>Peloderinae</taxon>
        <taxon>Caenorhabditis</taxon>
    </lineage>
</organism>
<gene>
    <name evidence="2" type="ORF">CBG20008</name>
    <name evidence="2" type="ORF">CBG_20008</name>
</gene>
<dbReference type="Proteomes" id="UP000008549">
    <property type="component" value="Unassembled WGS sequence"/>
</dbReference>
<dbReference type="RefSeq" id="XP_002633933.1">
    <property type="nucleotide sequence ID" value="XM_002633887.1"/>
</dbReference>
<evidence type="ECO:0000313" key="3">
    <source>
        <dbReference type="Proteomes" id="UP000008549"/>
    </source>
</evidence>
<dbReference type="KEGG" id="cbr:CBG_20008"/>
<dbReference type="HOGENOM" id="CLU_693045_0_0_1"/>
<protein>
    <submittedName>
        <fullName evidence="2">Protein CBG20008</fullName>
    </submittedName>
</protein>
<accession>A8XWX2</accession>
<evidence type="ECO:0000313" key="2">
    <source>
        <dbReference type="EMBL" id="CAP37141.1"/>
    </source>
</evidence>
<dbReference type="CTD" id="8575929"/>
<dbReference type="GeneID" id="8575929"/>
<reference evidence="2 3" key="2">
    <citation type="journal article" date="2011" name="PLoS Genet.">
        <title>Caenorhabditis briggsae recombinant inbred line genotypes reveal inter-strain incompatibility and the evolution of recombination.</title>
        <authorList>
            <person name="Ross J.A."/>
            <person name="Koboldt D.C."/>
            <person name="Staisch J.E."/>
            <person name="Chamberlin H.M."/>
            <person name="Gupta B.P."/>
            <person name="Miller R.D."/>
            <person name="Baird S.E."/>
            <person name="Haag E.S."/>
        </authorList>
    </citation>
    <scope>NUCLEOTIDE SEQUENCE [LARGE SCALE GENOMIC DNA]</scope>
    <source>
        <strain evidence="2 3">AF16</strain>
    </source>
</reference>
<dbReference type="AlphaFoldDB" id="A8XWX2"/>
<reference evidence="2 3" key="1">
    <citation type="journal article" date="2003" name="PLoS Biol.">
        <title>The genome sequence of Caenorhabditis briggsae: a platform for comparative genomics.</title>
        <authorList>
            <person name="Stein L.D."/>
            <person name="Bao Z."/>
            <person name="Blasiar D."/>
            <person name="Blumenthal T."/>
            <person name="Brent M.R."/>
            <person name="Chen N."/>
            <person name="Chinwalla A."/>
            <person name="Clarke L."/>
            <person name="Clee C."/>
            <person name="Coghlan A."/>
            <person name="Coulson A."/>
            <person name="D'Eustachio P."/>
            <person name="Fitch D.H."/>
            <person name="Fulton L.A."/>
            <person name="Fulton R.E."/>
            <person name="Griffiths-Jones S."/>
            <person name="Harris T.W."/>
            <person name="Hillier L.W."/>
            <person name="Kamath R."/>
            <person name="Kuwabara P.E."/>
            <person name="Mardis E.R."/>
            <person name="Marra M.A."/>
            <person name="Miner T.L."/>
            <person name="Minx P."/>
            <person name="Mullikin J.C."/>
            <person name="Plumb R.W."/>
            <person name="Rogers J."/>
            <person name="Schein J.E."/>
            <person name="Sohrmann M."/>
            <person name="Spieth J."/>
            <person name="Stajich J.E."/>
            <person name="Wei C."/>
            <person name="Willey D."/>
            <person name="Wilson R.K."/>
            <person name="Durbin R."/>
            <person name="Waterston R.H."/>
        </authorList>
    </citation>
    <scope>NUCLEOTIDE SEQUENCE [LARGE SCALE GENOMIC DNA]</scope>
    <source>
        <strain evidence="2 3">AF16</strain>
    </source>
</reference>
<name>A8XWX2_CAEBR</name>
<feature type="region of interest" description="Disordered" evidence="1">
    <location>
        <begin position="115"/>
        <end position="142"/>
    </location>
</feature>